<accession>A0A1Y0AYP9</accession>
<proteinExistence type="predicted"/>
<protein>
    <submittedName>
        <fullName evidence="1">Uncharacterized protein</fullName>
    </submittedName>
</protein>
<keyword evidence="1" id="KW-0496">Mitochondrion</keyword>
<reference evidence="1" key="1">
    <citation type="submission" date="2017-03" db="EMBL/GenBank/DDBJ databases">
        <title>The mitochondrial genome of the carnivorous plant Utricularia reniformis (Lentibulariaceae): structure, comparative analysis and evolutionary landmarks.</title>
        <authorList>
            <person name="Silva S.R."/>
            <person name="Alvarenga D.O."/>
            <person name="Michael T.P."/>
            <person name="Miranda V.F.O."/>
            <person name="Varani A.M."/>
        </authorList>
    </citation>
    <scope>NUCLEOTIDE SEQUENCE</scope>
</reference>
<dbReference type="EMBL" id="KY774314">
    <property type="protein sequence ID" value="ART30282.1"/>
    <property type="molecule type" value="Genomic_DNA"/>
</dbReference>
<name>A0A1Y0AYP9_9LAMI</name>
<geneLocation type="mitochondrion" evidence="1"/>
<gene>
    <name evidence="1" type="ORF">AEK19_MT0416</name>
</gene>
<sequence>MIAKDSATFLFFQGRTFLRHDHGLGITPRNMYFKWLGSGFSSGCLHNRRALAFASLGYFMAL</sequence>
<evidence type="ECO:0000313" key="1">
    <source>
        <dbReference type="EMBL" id="ART30282.1"/>
    </source>
</evidence>
<organism evidence="1">
    <name type="scientific">Utricularia reniformis</name>
    <dbReference type="NCBI Taxonomy" id="192314"/>
    <lineage>
        <taxon>Eukaryota</taxon>
        <taxon>Viridiplantae</taxon>
        <taxon>Streptophyta</taxon>
        <taxon>Embryophyta</taxon>
        <taxon>Tracheophyta</taxon>
        <taxon>Spermatophyta</taxon>
        <taxon>Magnoliopsida</taxon>
        <taxon>eudicotyledons</taxon>
        <taxon>Gunneridae</taxon>
        <taxon>Pentapetalae</taxon>
        <taxon>asterids</taxon>
        <taxon>lamiids</taxon>
        <taxon>Lamiales</taxon>
        <taxon>Lentibulariaceae</taxon>
        <taxon>Utricularia</taxon>
    </lineage>
</organism>
<dbReference type="AlphaFoldDB" id="A0A1Y0AYP9"/>